<dbReference type="SUPFAM" id="SSF103481">
    <property type="entry name" value="Multidrug resistance efflux transporter EmrE"/>
    <property type="match status" value="1"/>
</dbReference>
<evidence type="ECO:0000256" key="6">
    <source>
        <dbReference type="ARBA" id="ARBA00023136"/>
    </source>
</evidence>
<dbReference type="InterPro" id="IPR037185">
    <property type="entry name" value="EmrE-like"/>
</dbReference>
<accession>A0A2N6PFB4</accession>
<feature type="transmembrane region" description="Helical" evidence="8">
    <location>
        <begin position="59"/>
        <end position="77"/>
    </location>
</feature>
<dbReference type="PANTHER" id="PTHR30561">
    <property type="entry name" value="SMR FAMILY PROTON-DEPENDENT DRUG EFFLUX TRANSPORTER SUGE"/>
    <property type="match status" value="1"/>
</dbReference>
<evidence type="ECO:0000256" key="2">
    <source>
        <dbReference type="ARBA" id="ARBA00022448"/>
    </source>
</evidence>
<reference evidence="9 10" key="1">
    <citation type="submission" date="2017-09" db="EMBL/GenBank/DDBJ databases">
        <title>Bacterial strain isolated from the female urinary microbiota.</title>
        <authorList>
            <person name="Thomas-White K."/>
            <person name="Kumar N."/>
            <person name="Forster S."/>
            <person name="Putonti C."/>
            <person name="Lawley T."/>
            <person name="Wolfe A.J."/>
        </authorList>
    </citation>
    <scope>NUCLEOTIDE SEQUENCE [LARGE SCALE GENOMIC DNA]</scope>
    <source>
        <strain evidence="9 10">UMB0680</strain>
    </source>
</reference>
<dbReference type="Pfam" id="PF00893">
    <property type="entry name" value="Multi_Drug_Res"/>
    <property type="match status" value="1"/>
</dbReference>
<dbReference type="GO" id="GO:0022857">
    <property type="term" value="F:transmembrane transporter activity"/>
    <property type="evidence" value="ECO:0007669"/>
    <property type="project" value="InterPro"/>
</dbReference>
<evidence type="ECO:0000256" key="7">
    <source>
        <dbReference type="RuleBase" id="RU003942"/>
    </source>
</evidence>
<keyword evidence="3" id="KW-1003">Cell membrane</keyword>
<dbReference type="OrthoDB" id="21828at2"/>
<protein>
    <submittedName>
        <fullName evidence="9">Small multidrug resistance protein</fullName>
    </submittedName>
</protein>
<proteinExistence type="inferred from homology"/>
<evidence type="ECO:0000313" key="9">
    <source>
        <dbReference type="EMBL" id="PMB97387.1"/>
    </source>
</evidence>
<comment type="similarity">
    <text evidence="7">Belongs to the drug/metabolite transporter (DMT) superfamily. Small multidrug resistance (SMR) (TC 2.A.7.1) family.</text>
</comment>
<keyword evidence="2" id="KW-0813">Transport</keyword>
<dbReference type="InterPro" id="IPR000390">
    <property type="entry name" value="Small_drug/metabolite_transptr"/>
</dbReference>
<evidence type="ECO:0000256" key="4">
    <source>
        <dbReference type="ARBA" id="ARBA00022692"/>
    </source>
</evidence>
<keyword evidence="10" id="KW-1185">Reference proteome</keyword>
<feature type="transmembrane region" description="Helical" evidence="8">
    <location>
        <begin position="6"/>
        <end position="27"/>
    </location>
</feature>
<sequence length="118" mass="11875">MTKYWLALIFSGMAEAVWAGMLAAGVLHPGRGALFLIGLAASLTGLAYAMRAIPMGTAYAIWTGVGAATTAAWSAVLGEEFGPGKIACLVLIIAGVAGLQLTADMADDAGTEKAASQS</sequence>
<comment type="subcellular location">
    <subcellularLocation>
        <location evidence="1 7">Cell membrane</location>
        <topology evidence="1 7">Multi-pass membrane protein</topology>
    </subcellularLocation>
</comment>
<evidence type="ECO:0000256" key="3">
    <source>
        <dbReference type="ARBA" id="ARBA00022475"/>
    </source>
</evidence>
<dbReference type="Proteomes" id="UP000235703">
    <property type="component" value="Unassembled WGS sequence"/>
</dbReference>
<evidence type="ECO:0000256" key="5">
    <source>
        <dbReference type="ARBA" id="ARBA00022989"/>
    </source>
</evidence>
<evidence type="ECO:0000313" key="10">
    <source>
        <dbReference type="Proteomes" id="UP000235703"/>
    </source>
</evidence>
<feature type="transmembrane region" description="Helical" evidence="8">
    <location>
        <begin position="34"/>
        <end position="53"/>
    </location>
</feature>
<evidence type="ECO:0000256" key="8">
    <source>
        <dbReference type="SAM" id="Phobius"/>
    </source>
</evidence>
<gene>
    <name evidence="9" type="ORF">CJ198_11410</name>
</gene>
<dbReference type="EMBL" id="PNFZ01000007">
    <property type="protein sequence ID" value="PMB97387.1"/>
    <property type="molecule type" value="Genomic_DNA"/>
</dbReference>
<keyword evidence="4 7" id="KW-0812">Transmembrane</keyword>
<dbReference type="GO" id="GO:0005886">
    <property type="term" value="C:plasma membrane"/>
    <property type="evidence" value="ECO:0007669"/>
    <property type="project" value="UniProtKB-SubCell"/>
</dbReference>
<dbReference type="Gene3D" id="1.10.3730.20">
    <property type="match status" value="1"/>
</dbReference>
<evidence type="ECO:0000256" key="1">
    <source>
        <dbReference type="ARBA" id="ARBA00004651"/>
    </source>
</evidence>
<name>A0A2N6PFB4_9MICO</name>
<comment type="caution">
    <text evidence="9">The sequence shown here is derived from an EMBL/GenBank/DDBJ whole genome shotgun (WGS) entry which is preliminary data.</text>
</comment>
<dbReference type="InterPro" id="IPR045324">
    <property type="entry name" value="Small_multidrug_res"/>
</dbReference>
<organism evidence="9 10">
    <name type="scientific">Brevibacterium luteolum</name>
    <dbReference type="NCBI Taxonomy" id="199591"/>
    <lineage>
        <taxon>Bacteria</taxon>
        <taxon>Bacillati</taxon>
        <taxon>Actinomycetota</taxon>
        <taxon>Actinomycetes</taxon>
        <taxon>Micrococcales</taxon>
        <taxon>Brevibacteriaceae</taxon>
        <taxon>Brevibacterium</taxon>
    </lineage>
</organism>
<dbReference type="PANTHER" id="PTHR30561:SF0">
    <property type="entry name" value="GUANIDINIUM EXPORTER"/>
    <property type="match status" value="1"/>
</dbReference>
<feature type="transmembrane region" description="Helical" evidence="8">
    <location>
        <begin position="86"/>
        <end position="103"/>
    </location>
</feature>
<dbReference type="AlphaFoldDB" id="A0A2N6PFB4"/>
<dbReference type="RefSeq" id="WP_102162736.1">
    <property type="nucleotide sequence ID" value="NZ_JALXPL010000048.1"/>
</dbReference>
<keyword evidence="6 8" id="KW-0472">Membrane</keyword>
<keyword evidence="5 8" id="KW-1133">Transmembrane helix</keyword>